<dbReference type="AlphaFoldDB" id="K2H9B4"/>
<evidence type="ECO:0000313" key="10">
    <source>
        <dbReference type="Proteomes" id="UP000006765"/>
    </source>
</evidence>
<feature type="domain" description="ABC transmembrane type-1" evidence="8">
    <location>
        <begin position="72"/>
        <end position="262"/>
    </location>
</feature>
<evidence type="ECO:0000256" key="1">
    <source>
        <dbReference type="ARBA" id="ARBA00004651"/>
    </source>
</evidence>
<dbReference type="Gene3D" id="1.10.3720.10">
    <property type="entry name" value="MetI-like"/>
    <property type="match status" value="1"/>
</dbReference>
<dbReference type="InterPro" id="IPR035906">
    <property type="entry name" value="MetI-like_sf"/>
</dbReference>
<keyword evidence="6 7" id="KW-0472">Membrane</keyword>
<dbReference type="GO" id="GO:0055085">
    <property type="term" value="P:transmembrane transport"/>
    <property type="evidence" value="ECO:0007669"/>
    <property type="project" value="InterPro"/>
</dbReference>
<name>K2H9B4_9RHOB</name>
<dbReference type="PROSITE" id="PS50928">
    <property type="entry name" value="ABC_TM1"/>
    <property type="match status" value="1"/>
</dbReference>
<feature type="transmembrane region" description="Helical" evidence="7">
    <location>
        <begin position="12"/>
        <end position="33"/>
    </location>
</feature>
<dbReference type="eggNOG" id="COG0395">
    <property type="taxonomic scope" value="Bacteria"/>
</dbReference>
<evidence type="ECO:0000259" key="8">
    <source>
        <dbReference type="PROSITE" id="PS50928"/>
    </source>
</evidence>
<evidence type="ECO:0000313" key="9">
    <source>
        <dbReference type="EMBL" id="EKE43187.1"/>
    </source>
</evidence>
<sequence>MARAVTTRRKAVNTAIAWTIGLLIFFPILWTFLTSFKTEAEAISSPPAFLFFDWTLENYGAVQERSNYFRHFMNSVVISIGSTVIGLIIAVPAAWAMAFVPGRQTRNVLMWMLSTKMLPPVGVLVPIYLIFRDFGLLDTRTGLVIVLTLINLPIIVWMLYTYFREIPGEILEAARMDGASLRNEIIHVLTPMAVPGIASTLLLNVILAWNEAFWTLNLTAANAAPLTAFIASYSSPEGLFYAKLSAASTMAIAPILIIGWFSQKQLVRGLTFGAVK</sequence>
<dbReference type="EMBL" id="AMGO01000068">
    <property type="protein sequence ID" value="EKE43187.1"/>
    <property type="molecule type" value="Genomic_DNA"/>
</dbReference>
<feature type="transmembrane region" description="Helical" evidence="7">
    <location>
        <begin position="108"/>
        <end position="131"/>
    </location>
</feature>
<accession>K2H9B4</accession>
<feature type="transmembrane region" description="Helical" evidence="7">
    <location>
        <begin position="213"/>
        <end position="233"/>
    </location>
</feature>
<evidence type="ECO:0000256" key="5">
    <source>
        <dbReference type="ARBA" id="ARBA00022989"/>
    </source>
</evidence>
<keyword evidence="3" id="KW-1003">Cell membrane</keyword>
<dbReference type="Pfam" id="PF00528">
    <property type="entry name" value="BPD_transp_1"/>
    <property type="match status" value="1"/>
</dbReference>
<comment type="subcellular location">
    <subcellularLocation>
        <location evidence="1 7">Cell membrane</location>
        <topology evidence="1 7">Multi-pass membrane protein</topology>
    </subcellularLocation>
</comment>
<evidence type="ECO:0000256" key="6">
    <source>
        <dbReference type="ARBA" id="ARBA00023136"/>
    </source>
</evidence>
<feature type="transmembrane region" description="Helical" evidence="7">
    <location>
        <begin position="143"/>
        <end position="163"/>
    </location>
</feature>
<keyword evidence="2 7" id="KW-0813">Transport</keyword>
<proteinExistence type="inferred from homology"/>
<dbReference type="InterPro" id="IPR000515">
    <property type="entry name" value="MetI-like"/>
</dbReference>
<feature type="transmembrane region" description="Helical" evidence="7">
    <location>
        <begin position="184"/>
        <end position="207"/>
    </location>
</feature>
<protein>
    <recommendedName>
        <fullName evidence="8">ABC transmembrane type-1 domain-containing protein</fullName>
    </recommendedName>
</protein>
<feature type="transmembrane region" description="Helical" evidence="7">
    <location>
        <begin position="76"/>
        <end position="96"/>
    </location>
</feature>
<gene>
    <name evidence="9" type="ORF">OCGS_2778</name>
</gene>
<evidence type="ECO:0000256" key="2">
    <source>
        <dbReference type="ARBA" id="ARBA00022448"/>
    </source>
</evidence>
<feature type="transmembrane region" description="Helical" evidence="7">
    <location>
        <begin position="240"/>
        <end position="261"/>
    </location>
</feature>
<reference evidence="9 10" key="1">
    <citation type="journal article" date="2012" name="J. Bacteriol.">
        <title>Draft Genome Sequence of Oceaniovalibus guishaninsula JLT2003T.</title>
        <authorList>
            <person name="Tang K."/>
            <person name="Liu K."/>
            <person name="Jiao N."/>
        </authorList>
    </citation>
    <scope>NUCLEOTIDE SEQUENCE [LARGE SCALE GENOMIC DNA]</scope>
    <source>
        <strain evidence="9 10">JLT2003</strain>
    </source>
</reference>
<dbReference type="PATRIC" id="fig|1231392.3.peg.2795"/>
<dbReference type="RefSeq" id="WP_007427930.1">
    <property type="nucleotide sequence ID" value="NZ_AMGO01000068.1"/>
</dbReference>
<dbReference type="PANTHER" id="PTHR32243">
    <property type="entry name" value="MALTOSE TRANSPORT SYSTEM PERMEASE-RELATED"/>
    <property type="match status" value="1"/>
</dbReference>
<evidence type="ECO:0000256" key="7">
    <source>
        <dbReference type="RuleBase" id="RU363032"/>
    </source>
</evidence>
<keyword evidence="5 7" id="KW-1133">Transmembrane helix</keyword>
<dbReference type="InterPro" id="IPR050901">
    <property type="entry name" value="BP-dep_ABC_trans_perm"/>
</dbReference>
<evidence type="ECO:0000256" key="3">
    <source>
        <dbReference type="ARBA" id="ARBA00022475"/>
    </source>
</evidence>
<evidence type="ECO:0000256" key="4">
    <source>
        <dbReference type="ARBA" id="ARBA00022692"/>
    </source>
</evidence>
<dbReference type="OrthoDB" id="9815445at2"/>
<keyword evidence="10" id="KW-1185">Reference proteome</keyword>
<comment type="similarity">
    <text evidence="7">Belongs to the binding-protein-dependent transport system permease family.</text>
</comment>
<dbReference type="CDD" id="cd06261">
    <property type="entry name" value="TM_PBP2"/>
    <property type="match status" value="1"/>
</dbReference>
<dbReference type="PANTHER" id="PTHR32243:SF18">
    <property type="entry name" value="INNER MEMBRANE ABC TRANSPORTER PERMEASE PROTEIN YCJP"/>
    <property type="match status" value="1"/>
</dbReference>
<comment type="caution">
    <text evidence="9">The sequence shown here is derived from an EMBL/GenBank/DDBJ whole genome shotgun (WGS) entry which is preliminary data.</text>
</comment>
<dbReference type="STRING" id="1231392.OCGS_2778"/>
<dbReference type="GO" id="GO:0005886">
    <property type="term" value="C:plasma membrane"/>
    <property type="evidence" value="ECO:0007669"/>
    <property type="project" value="UniProtKB-SubCell"/>
</dbReference>
<organism evidence="9 10">
    <name type="scientific">Oceaniovalibus guishaninsula JLT2003</name>
    <dbReference type="NCBI Taxonomy" id="1231392"/>
    <lineage>
        <taxon>Bacteria</taxon>
        <taxon>Pseudomonadati</taxon>
        <taxon>Pseudomonadota</taxon>
        <taxon>Alphaproteobacteria</taxon>
        <taxon>Rhodobacterales</taxon>
        <taxon>Roseobacteraceae</taxon>
        <taxon>Oceaniovalibus</taxon>
    </lineage>
</organism>
<keyword evidence="4 7" id="KW-0812">Transmembrane</keyword>
<dbReference type="SUPFAM" id="SSF161098">
    <property type="entry name" value="MetI-like"/>
    <property type="match status" value="1"/>
</dbReference>
<dbReference type="Proteomes" id="UP000006765">
    <property type="component" value="Unassembled WGS sequence"/>
</dbReference>